<feature type="signal peptide" evidence="1">
    <location>
        <begin position="1"/>
        <end position="22"/>
    </location>
</feature>
<proteinExistence type="predicted"/>
<dbReference type="EMBL" id="GHWJ01000184">
    <property type="protein sequence ID" value="NOV32921.1"/>
    <property type="molecule type" value="Transcribed_RNA"/>
</dbReference>
<reference evidence="2" key="1">
    <citation type="submission" date="2019-09" db="EMBL/GenBank/DDBJ databases">
        <title>Organ-specific transcriptomic study of the physiology of the cattle tick, Rhipicephalus microplus.</title>
        <authorList>
            <person name="Tirloni L."/>
            <person name="Braz G."/>
            <person name="Gandara A.C.P."/>
            <person name="Sabadin G.A."/>
            <person name="da Silva R.M."/>
            <person name="Guizzo M.G."/>
            <person name="Machado J.A."/>
            <person name="Costa E.P."/>
            <person name="Gomes H.F."/>
            <person name="Moraes J."/>
            <person name="Mota M.B.S."/>
            <person name="Mesquita R.D."/>
            <person name="Alvarenga P.H."/>
            <person name="Alves F."/>
            <person name="Seixas A."/>
            <person name="da Fonseca R.N."/>
            <person name="Fogaca A."/>
            <person name="Logullo C."/>
            <person name="Tanaka A."/>
            <person name="Daffre S."/>
            <person name="Termignoni C."/>
            <person name="Vaz I.S.Jr."/>
            <person name="Oliveira P.L."/>
            <person name="Ribeiro J.M."/>
        </authorList>
    </citation>
    <scope>NUCLEOTIDE SEQUENCE</scope>
    <source>
        <strain evidence="2">Porto Alegre</strain>
    </source>
</reference>
<feature type="chain" id="PRO_5026649024" evidence="1">
    <location>
        <begin position="23"/>
        <end position="172"/>
    </location>
</feature>
<organism evidence="2">
    <name type="scientific">Rhipicephalus microplus</name>
    <name type="common">Cattle tick</name>
    <name type="synonym">Boophilus microplus</name>
    <dbReference type="NCBI Taxonomy" id="6941"/>
    <lineage>
        <taxon>Eukaryota</taxon>
        <taxon>Metazoa</taxon>
        <taxon>Ecdysozoa</taxon>
        <taxon>Arthropoda</taxon>
        <taxon>Chelicerata</taxon>
        <taxon>Arachnida</taxon>
        <taxon>Acari</taxon>
        <taxon>Parasitiformes</taxon>
        <taxon>Ixodida</taxon>
        <taxon>Ixodoidea</taxon>
        <taxon>Ixodidae</taxon>
        <taxon>Rhipicephalinae</taxon>
        <taxon>Rhipicephalus</taxon>
        <taxon>Boophilus</taxon>
    </lineage>
</organism>
<sequence>MRQIFTAVFLVAFAILAANAYALPKDGSSVDTVFGSAAREAVYLGEILRDVADTLEKDEQLSAQGEEYFFRHLWNRTKVAVKDAAKNMKISAKEVYNEAKDNIKKTAKEAKHKLGEKAALIVSEMLTKITSGYSKDDTEGYMSFLKVFLNLIRRSASRLVRVGMGLEKSQLS</sequence>
<evidence type="ECO:0000313" key="2">
    <source>
        <dbReference type="EMBL" id="NOV32921.1"/>
    </source>
</evidence>
<accession>A0A6M2CH21</accession>
<dbReference type="VEuPathDB" id="VectorBase:LOC119178377"/>
<keyword evidence="1" id="KW-0732">Signal</keyword>
<evidence type="ECO:0000256" key="1">
    <source>
        <dbReference type="SAM" id="SignalP"/>
    </source>
</evidence>
<dbReference type="OrthoDB" id="6510609at2759"/>
<dbReference type="AlphaFoldDB" id="A0A6M2CH21"/>
<protein>
    <submittedName>
        <fullName evidence="2">Putative conserved secreted protein midgut overexpressed</fullName>
    </submittedName>
</protein>
<name>A0A6M2CH21_RHIMP</name>